<evidence type="ECO:0000256" key="3">
    <source>
        <dbReference type="ARBA" id="ARBA00022490"/>
    </source>
</evidence>
<dbReference type="EMBL" id="CATKSH010000015">
    <property type="protein sequence ID" value="CAI9121458.1"/>
    <property type="molecule type" value="Genomic_DNA"/>
</dbReference>
<dbReference type="PROSITE" id="PS51096">
    <property type="entry name" value="PTS_EIIA_TYPE_4"/>
    <property type="match status" value="1"/>
</dbReference>
<dbReference type="RefSeq" id="WP_289843627.1">
    <property type="nucleotide sequence ID" value="NZ_CATKSH010000015.1"/>
</dbReference>
<dbReference type="InterPro" id="IPR051471">
    <property type="entry name" value="Bacterial_PTS_sugar_comp"/>
</dbReference>
<comment type="subcellular location">
    <subcellularLocation>
        <location evidence="1">Cytoplasm</location>
    </subcellularLocation>
</comment>
<keyword evidence="6" id="KW-0598">Phosphotransferase system</keyword>
<evidence type="ECO:0000256" key="6">
    <source>
        <dbReference type="ARBA" id="ARBA00022683"/>
    </source>
</evidence>
<accession>A0AA35UXJ5</accession>
<gene>
    <name evidence="9" type="ORF">LMG32879_002305</name>
</gene>
<comment type="caution">
    <text evidence="9">The sequence shown here is derived from an EMBL/GenBank/DDBJ whole genome shotgun (WGS) entry which is preliminary data.</text>
</comment>
<keyword evidence="5" id="KW-0808">Transferase</keyword>
<dbReference type="InterPro" id="IPR033887">
    <property type="entry name" value="PTS_IIA_man"/>
</dbReference>
<dbReference type="Pfam" id="PF03610">
    <property type="entry name" value="EIIA-man"/>
    <property type="match status" value="1"/>
</dbReference>
<dbReference type="CDD" id="cd00006">
    <property type="entry name" value="PTS_IIA_man"/>
    <property type="match status" value="1"/>
</dbReference>
<keyword evidence="4 9" id="KW-0762">Sugar transport</keyword>
<name>A0AA35UXJ5_9PROT</name>
<dbReference type="PANTHER" id="PTHR33799">
    <property type="entry name" value="PTS PERMEASE-RELATED-RELATED"/>
    <property type="match status" value="1"/>
</dbReference>
<keyword evidence="3" id="KW-0963">Cytoplasm</keyword>
<dbReference type="InterPro" id="IPR004701">
    <property type="entry name" value="PTS_EIIA_man-typ"/>
</dbReference>
<organism evidence="9 10">
    <name type="scientific">Brytella acorum</name>
    <dbReference type="NCBI Taxonomy" id="2959299"/>
    <lineage>
        <taxon>Bacteria</taxon>
        <taxon>Pseudomonadati</taxon>
        <taxon>Pseudomonadota</taxon>
        <taxon>Alphaproteobacteria</taxon>
        <taxon>Acetobacterales</taxon>
        <taxon>Acetobacteraceae</taxon>
        <taxon>Brytella</taxon>
    </lineage>
</organism>
<keyword evidence="7" id="KW-0418">Kinase</keyword>
<evidence type="ECO:0000256" key="7">
    <source>
        <dbReference type="ARBA" id="ARBA00022777"/>
    </source>
</evidence>
<evidence type="ECO:0000256" key="5">
    <source>
        <dbReference type="ARBA" id="ARBA00022679"/>
    </source>
</evidence>
<evidence type="ECO:0000256" key="1">
    <source>
        <dbReference type="ARBA" id="ARBA00004496"/>
    </source>
</evidence>
<dbReference type="GO" id="GO:0009401">
    <property type="term" value="P:phosphoenolpyruvate-dependent sugar phosphotransferase system"/>
    <property type="evidence" value="ECO:0007669"/>
    <property type="project" value="UniProtKB-KW"/>
</dbReference>
<keyword evidence="2" id="KW-0813">Transport</keyword>
<evidence type="ECO:0000313" key="9">
    <source>
        <dbReference type="EMBL" id="CAI9121458.1"/>
    </source>
</evidence>
<evidence type="ECO:0000313" key="10">
    <source>
        <dbReference type="Proteomes" id="UP001176960"/>
    </source>
</evidence>
<evidence type="ECO:0000256" key="2">
    <source>
        <dbReference type="ARBA" id="ARBA00022448"/>
    </source>
</evidence>
<reference evidence="9" key="1">
    <citation type="submission" date="2023-03" db="EMBL/GenBank/DDBJ databases">
        <authorList>
            <person name="Cleenwerck I."/>
        </authorList>
    </citation>
    <scope>NUCLEOTIDE SEQUENCE</scope>
    <source>
        <strain evidence="9">LMG 32879</strain>
    </source>
</reference>
<dbReference type="GO" id="GO:0005737">
    <property type="term" value="C:cytoplasm"/>
    <property type="evidence" value="ECO:0007669"/>
    <property type="project" value="UniProtKB-SubCell"/>
</dbReference>
<dbReference type="GO" id="GO:0016301">
    <property type="term" value="F:kinase activity"/>
    <property type="evidence" value="ECO:0007669"/>
    <property type="project" value="UniProtKB-KW"/>
</dbReference>
<protein>
    <submittedName>
        <fullName evidence="9">PTS sugar transporter subunit IIA</fullName>
    </submittedName>
</protein>
<dbReference type="Gene3D" id="3.40.50.510">
    <property type="entry name" value="Phosphotransferase system, mannose-type IIA component"/>
    <property type="match status" value="1"/>
</dbReference>
<dbReference type="PANTHER" id="PTHR33799:SF1">
    <property type="entry name" value="PTS SYSTEM MANNOSE-SPECIFIC EIIAB COMPONENT-RELATED"/>
    <property type="match status" value="1"/>
</dbReference>
<evidence type="ECO:0000256" key="4">
    <source>
        <dbReference type="ARBA" id="ARBA00022597"/>
    </source>
</evidence>
<dbReference type="Proteomes" id="UP001176960">
    <property type="component" value="Unassembled WGS sequence"/>
</dbReference>
<dbReference type="GO" id="GO:0016020">
    <property type="term" value="C:membrane"/>
    <property type="evidence" value="ECO:0007669"/>
    <property type="project" value="InterPro"/>
</dbReference>
<sequence length="176" mass="18515">MIGIVLITHGHLGDSLRETVEHVIGPQTQLLSVPVEREDEIAQLRPALLDAVHAVDTGEGVLLLTDIFGSTPSNLALSVREPDHVEVIAGVNMPMLVKLAKSREHRDLASCIALATSAGRKYIAAASELPQSCLQGGKCCEETIAEALAPHASPLLGADSRGGMNANVIPLRHAVS</sequence>
<dbReference type="SUPFAM" id="SSF53062">
    <property type="entry name" value="PTS system fructose IIA component-like"/>
    <property type="match status" value="1"/>
</dbReference>
<keyword evidence="10" id="KW-1185">Reference proteome</keyword>
<evidence type="ECO:0000259" key="8">
    <source>
        <dbReference type="PROSITE" id="PS51096"/>
    </source>
</evidence>
<dbReference type="InterPro" id="IPR036662">
    <property type="entry name" value="PTS_EIIA_man-typ_sf"/>
</dbReference>
<dbReference type="AlphaFoldDB" id="A0AA35UXJ5"/>
<feature type="domain" description="PTS EIIA type-4" evidence="8">
    <location>
        <begin position="1"/>
        <end position="123"/>
    </location>
</feature>
<proteinExistence type="predicted"/>